<accession>A0A6J7LFL8</accession>
<organism evidence="2">
    <name type="scientific">freshwater metagenome</name>
    <dbReference type="NCBI Taxonomy" id="449393"/>
    <lineage>
        <taxon>unclassified sequences</taxon>
        <taxon>metagenomes</taxon>
        <taxon>ecological metagenomes</taxon>
    </lineage>
</organism>
<evidence type="ECO:0000313" key="2">
    <source>
        <dbReference type="EMBL" id="CAB4967148.1"/>
    </source>
</evidence>
<name>A0A6J7LFL8_9ZZZZ</name>
<keyword evidence="1" id="KW-1133">Transmembrane helix</keyword>
<feature type="transmembrane region" description="Helical" evidence="1">
    <location>
        <begin position="57"/>
        <end position="90"/>
    </location>
</feature>
<dbReference type="EMBL" id="CAFBMW010000070">
    <property type="protein sequence ID" value="CAB4967148.1"/>
    <property type="molecule type" value="Genomic_DNA"/>
</dbReference>
<keyword evidence="1" id="KW-0812">Transmembrane</keyword>
<feature type="transmembrane region" description="Helical" evidence="1">
    <location>
        <begin position="99"/>
        <end position="119"/>
    </location>
</feature>
<feature type="transmembrane region" description="Helical" evidence="1">
    <location>
        <begin position="16"/>
        <end position="37"/>
    </location>
</feature>
<sequence>MTDQPGTWHWRPEPGWLMLSLLGATFGGLVGAAYVVATVAVSVVDTGALNGDPGGTLVGLLGLAVFGAVGGAASGLAGGAAVGGVLTFLVGRDMPGRTAWALTFSGAAATVGLSLWLVLPAVLSGTDRDRLVLLVLASAVTAGLGAMWFRGQLPDRRHPAVVQHA</sequence>
<feature type="transmembrane region" description="Helical" evidence="1">
    <location>
        <begin position="131"/>
        <end position="149"/>
    </location>
</feature>
<keyword evidence="1" id="KW-0472">Membrane</keyword>
<protein>
    <submittedName>
        <fullName evidence="2">Unannotated protein</fullName>
    </submittedName>
</protein>
<reference evidence="2" key="1">
    <citation type="submission" date="2020-05" db="EMBL/GenBank/DDBJ databases">
        <authorList>
            <person name="Chiriac C."/>
            <person name="Salcher M."/>
            <person name="Ghai R."/>
            <person name="Kavagutti S V."/>
        </authorList>
    </citation>
    <scope>NUCLEOTIDE SEQUENCE</scope>
</reference>
<evidence type="ECO:0000256" key="1">
    <source>
        <dbReference type="SAM" id="Phobius"/>
    </source>
</evidence>
<proteinExistence type="predicted"/>
<dbReference type="AlphaFoldDB" id="A0A6J7LFL8"/>
<gene>
    <name evidence="2" type="ORF">UFOPK3662_03966</name>
</gene>